<dbReference type="AlphaFoldDB" id="X1NRL6"/>
<evidence type="ECO:0000313" key="1">
    <source>
        <dbReference type="EMBL" id="GAI46682.1"/>
    </source>
</evidence>
<reference evidence="1" key="1">
    <citation type="journal article" date="2014" name="Front. Microbiol.">
        <title>High frequency of phylogenetically diverse reductive dehalogenase-homologous genes in deep subseafloor sedimentary metagenomes.</title>
        <authorList>
            <person name="Kawai M."/>
            <person name="Futagami T."/>
            <person name="Toyoda A."/>
            <person name="Takaki Y."/>
            <person name="Nishi S."/>
            <person name="Hori S."/>
            <person name="Arai W."/>
            <person name="Tsubouchi T."/>
            <person name="Morono Y."/>
            <person name="Uchiyama I."/>
            <person name="Ito T."/>
            <person name="Fujiyama A."/>
            <person name="Inagaki F."/>
            <person name="Takami H."/>
        </authorList>
    </citation>
    <scope>NUCLEOTIDE SEQUENCE</scope>
    <source>
        <strain evidence="1">Expedition CK06-06</strain>
    </source>
</reference>
<dbReference type="EMBL" id="BARV01042122">
    <property type="protein sequence ID" value="GAI46685.1"/>
    <property type="molecule type" value="Genomic_DNA"/>
</dbReference>
<comment type="caution">
    <text evidence="1">The sequence shown here is derived from an EMBL/GenBank/DDBJ whole genome shotgun (WGS) entry which is preliminary data.</text>
</comment>
<dbReference type="EMBL" id="BARV01042121">
    <property type="protein sequence ID" value="GAI46682.1"/>
    <property type="molecule type" value="Genomic_DNA"/>
</dbReference>
<protein>
    <submittedName>
        <fullName evidence="1">Uncharacterized protein</fullName>
    </submittedName>
</protein>
<evidence type="ECO:0000313" key="2">
    <source>
        <dbReference type="EMBL" id="GAI46685.1"/>
    </source>
</evidence>
<organism evidence="1">
    <name type="scientific">marine sediment metagenome</name>
    <dbReference type="NCBI Taxonomy" id="412755"/>
    <lineage>
        <taxon>unclassified sequences</taxon>
        <taxon>metagenomes</taxon>
        <taxon>ecological metagenomes</taxon>
    </lineage>
</organism>
<feature type="non-terminal residue" evidence="1">
    <location>
        <position position="1"/>
    </location>
</feature>
<proteinExistence type="predicted"/>
<accession>X1NRL6</accession>
<sequence length="35" mass="4034">GRTYKLVTTQPPSEEKLFEISGILRKFNLNVKLRG</sequence>
<name>X1NRL6_9ZZZZ</name>
<gene>
    <name evidence="1" type="ORF">S06H3_63488</name>
    <name evidence="2" type="ORF">S06H3_63491</name>
</gene>